<accession>A0A5J4U4C9</accession>
<name>A0A5J4U4C9_9EUKA</name>
<dbReference type="AlphaFoldDB" id="A0A5J4U4C9"/>
<organism evidence="1 2">
    <name type="scientific">Streblomastix strix</name>
    <dbReference type="NCBI Taxonomy" id="222440"/>
    <lineage>
        <taxon>Eukaryota</taxon>
        <taxon>Metamonada</taxon>
        <taxon>Preaxostyla</taxon>
        <taxon>Oxymonadida</taxon>
        <taxon>Streblomastigidae</taxon>
        <taxon>Streblomastix</taxon>
    </lineage>
</organism>
<evidence type="ECO:0000313" key="2">
    <source>
        <dbReference type="Proteomes" id="UP000324800"/>
    </source>
</evidence>
<feature type="non-terminal residue" evidence="1">
    <location>
        <position position="51"/>
    </location>
</feature>
<dbReference type="Proteomes" id="UP000324800">
    <property type="component" value="Unassembled WGS sequence"/>
</dbReference>
<comment type="caution">
    <text evidence="1">The sequence shown here is derived from an EMBL/GenBank/DDBJ whole genome shotgun (WGS) entry which is preliminary data.</text>
</comment>
<reference evidence="1 2" key="1">
    <citation type="submission" date="2019-03" db="EMBL/GenBank/DDBJ databases">
        <title>Single cell metagenomics reveals metabolic interactions within the superorganism composed of flagellate Streblomastix strix and complex community of Bacteroidetes bacteria on its surface.</title>
        <authorList>
            <person name="Treitli S.C."/>
            <person name="Kolisko M."/>
            <person name="Husnik F."/>
            <person name="Keeling P."/>
            <person name="Hampl V."/>
        </authorList>
    </citation>
    <scope>NUCLEOTIDE SEQUENCE [LARGE SCALE GENOMIC DNA]</scope>
    <source>
        <strain evidence="1">ST1C</strain>
    </source>
</reference>
<evidence type="ECO:0000313" key="1">
    <source>
        <dbReference type="EMBL" id="KAA6365467.1"/>
    </source>
</evidence>
<protein>
    <submittedName>
        <fullName evidence="1">Uncharacterized protein</fullName>
    </submittedName>
</protein>
<sequence>MASLSQRLQAITSRHYTLTAGAQDLYDGLSENGANQVINLSSAIKQIDLDI</sequence>
<gene>
    <name evidence="1" type="ORF">EZS28_039005</name>
</gene>
<dbReference type="EMBL" id="SNRW01020428">
    <property type="protein sequence ID" value="KAA6365467.1"/>
    <property type="molecule type" value="Genomic_DNA"/>
</dbReference>
<proteinExistence type="predicted"/>